<dbReference type="CDD" id="cd08493">
    <property type="entry name" value="PBP2_DppA_like"/>
    <property type="match status" value="1"/>
</dbReference>
<evidence type="ECO:0000256" key="2">
    <source>
        <dbReference type="ARBA" id="ARBA00005695"/>
    </source>
</evidence>
<dbReference type="InterPro" id="IPR039424">
    <property type="entry name" value="SBP_5"/>
</dbReference>
<dbReference type="GO" id="GO:0042938">
    <property type="term" value="P:dipeptide transport"/>
    <property type="evidence" value="ECO:0007669"/>
    <property type="project" value="TreeGrafter"/>
</dbReference>
<proteinExistence type="inferred from homology"/>
<dbReference type="PANTHER" id="PTHR30290">
    <property type="entry name" value="PERIPLASMIC BINDING COMPONENT OF ABC TRANSPORTER"/>
    <property type="match status" value="1"/>
</dbReference>
<evidence type="ECO:0000259" key="5">
    <source>
        <dbReference type="Pfam" id="PF00496"/>
    </source>
</evidence>
<name>A0A0A0D6V5_9PROT</name>
<protein>
    <submittedName>
        <fullName evidence="6">Peptide ABC transporter substrate-binding protein</fullName>
    </submittedName>
</protein>
<feature type="domain" description="Solute-binding protein family 5" evidence="5">
    <location>
        <begin position="70"/>
        <end position="451"/>
    </location>
</feature>
<reference evidence="6 7" key="1">
    <citation type="submission" date="2014-01" db="EMBL/GenBank/DDBJ databases">
        <title>Genome sequence determination for a cystic fibrosis isolate, Inquilinus limosus.</title>
        <authorList>
            <person name="Pino M."/>
            <person name="Di Conza J."/>
            <person name="Gutkind G."/>
        </authorList>
    </citation>
    <scope>NUCLEOTIDE SEQUENCE [LARGE SCALE GENOMIC DNA]</scope>
    <source>
        <strain evidence="6 7">MP06</strain>
    </source>
</reference>
<dbReference type="InterPro" id="IPR030678">
    <property type="entry name" value="Peptide/Ni-bd"/>
</dbReference>
<comment type="caution">
    <text evidence="6">The sequence shown here is derived from an EMBL/GenBank/DDBJ whole genome shotgun (WGS) entry which is preliminary data.</text>
</comment>
<dbReference type="FunFam" id="3.40.190.10:FF:000036">
    <property type="entry name" value="Dipeptide ABC transporter, substrate-binding protein"/>
    <property type="match status" value="1"/>
</dbReference>
<dbReference type="Gene3D" id="3.10.105.10">
    <property type="entry name" value="Dipeptide-binding Protein, Domain 3"/>
    <property type="match status" value="1"/>
</dbReference>
<dbReference type="PANTHER" id="PTHR30290:SF38">
    <property type="entry name" value="D,D-DIPEPTIDE-BINDING PERIPLASMIC PROTEIN DDPA-RELATED"/>
    <property type="match status" value="1"/>
</dbReference>
<dbReference type="Gene3D" id="3.40.190.10">
    <property type="entry name" value="Periplasmic binding protein-like II"/>
    <property type="match status" value="1"/>
</dbReference>
<dbReference type="GO" id="GO:0030288">
    <property type="term" value="C:outer membrane-bounded periplasmic space"/>
    <property type="evidence" value="ECO:0007669"/>
    <property type="project" value="TreeGrafter"/>
</dbReference>
<evidence type="ECO:0000313" key="6">
    <source>
        <dbReference type="EMBL" id="KGM34356.1"/>
    </source>
</evidence>
<evidence type="ECO:0000256" key="1">
    <source>
        <dbReference type="ARBA" id="ARBA00004418"/>
    </source>
</evidence>
<accession>A0A0A0D6V5</accession>
<dbReference type="GO" id="GO:0043190">
    <property type="term" value="C:ATP-binding cassette (ABC) transporter complex"/>
    <property type="evidence" value="ECO:0007669"/>
    <property type="project" value="InterPro"/>
</dbReference>
<sequence length="529" mass="57568">MAKLTLRLAAAAALAMSAGAAPAAAKTLVYCSEASPESFNPMFASADSTMDAVARTIYDRLVRFKPGTTEVEPSLAERWEVSDDGRTYTFHLRPGVAFEPNAAFTPTRPLTADDVVYSFDRQWRADNPFHALGGSGYQYFEALGLGPMLQSIDRVDDLTVRFTLKAPNATFLATVALDFASIQSLEMAQAMVAKGTPEVLDQTPVGTGPFVLQAYDPDSRIRFKANPHYWDGKPPIDNLVFDITPDATVRVSKLQAGECQITTQPLATAVPQLKQDPNIEVLQRPGDNLGYLGFNIAKTPLGDVRVRRALAMAINRPAIVDAVYQGAGTLVNSALSPVEWGAAKDLKGYPYDPKAAKALLAEAGYPNGFSLSLWAMPVSRPYNPDARRMAEMIQADWAAIGVKAEIVSMEWGAYLTRTQAGEHDALLLGGTSDNGDPDNTLTFVLACSDQNRMKWCDKPFDDLLNQARASTDQAKRTELYVKAQHIVEEQVPLVPIASSIVSMPIRKGVLNYVLDPFGRQSFAKLDLAE</sequence>
<dbReference type="InterPro" id="IPR000914">
    <property type="entry name" value="SBP_5_dom"/>
</dbReference>
<feature type="chain" id="PRO_5001960512" evidence="4">
    <location>
        <begin position="24"/>
        <end position="529"/>
    </location>
</feature>
<comment type="similarity">
    <text evidence="2">Belongs to the bacterial solute-binding protein 5 family.</text>
</comment>
<comment type="subcellular location">
    <subcellularLocation>
        <location evidence="1">Periplasm</location>
    </subcellularLocation>
</comment>
<feature type="signal peptide" evidence="4">
    <location>
        <begin position="1"/>
        <end position="23"/>
    </location>
</feature>
<dbReference type="PIRSF" id="PIRSF002741">
    <property type="entry name" value="MppA"/>
    <property type="match status" value="1"/>
</dbReference>
<dbReference type="SUPFAM" id="SSF53850">
    <property type="entry name" value="Periplasmic binding protein-like II"/>
    <property type="match status" value="1"/>
</dbReference>
<dbReference type="Pfam" id="PF00496">
    <property type="entry name" value="SBP_bac_5"/>
    <property type="match status" value="1"/>
</dbReference>
<evidence type="ECO:0000313" key="7">
    <source>
        <dbReference type="Proteomes" id="UP000029995"/>
    </source>
</evidence>
<dbReference type="Proteomes" id="UP000029995">
    <property type="component" value="Unassembled WGS sequence"/>
</dbReference>
<gene>
    <name evidence="6" type="ORF">P409_10610</name>
</gene>
<dbReference type="RefSeq" id="WP_034835295.1">
    <property type="nucleotide sequence ID" value="NZ_JANX01000098.1"/>
</dbReference>
<evidence type="ECO:0000256" key="4">
    <source>
        <dbReference type="SAM" id="SignalP"/>
    </source>
</evidence>
<dbReference type="GO" id="GO:1904680">
    <property type="term" value="F:peptide transmembrane transporter activity"/>
    <property type="evidence" value="ECO:0007669"/>
    <property type="project" value="TreeGrafter"/>
</dbReference>
<evidence type="ECO:0000256" key="3">
    <source>
        <dbReference type="ARBA" id="ARBA00022729"/>
    </source>
</evidence>
<dbReference type="EMBL" id="JANX01000098">
    <property type="protein sequence ID" value="KGM34356.1"/>
    <property type="molecule type" value="Genomic_DNA"/>
</dbReference>
<keyword evidence="3 4" id="KW-0732">Signal</keyword>
<dbReference type="Gene3D" id="3.90.76.10">
    <property type="entry name" value="Dipeptide-binding Protein, Domain 1"/>
    <property type="match status" value="1"/>
</dbReference>
<dbReference type="AlphaFoldDB" id="A0A0A0D6V5"/>
<organism evidence="6 7">
    <name type="scientific">Inquilinus limosus MP06</name>
    <dbReference type="NCBI Taxonomy" id="1398085"/>
    <lineage>
        <taxon>Bacteria</taxon>
        <taxon>Pseudomonadati</taxon>
        <taxon>Pseudomonadota</taxon>
        <taxon>Alphaproteobacteria</taxon>
        <taxon>Rhodospirillales</taxon>
        <taxon>Rhodospirillaceae</taxon>
        <taxon>Inquilinus</taxon>
    </lineage>
</organism>